<dbReference type="Gene3D" id="3.30.70.20">
    <property type="match status" value="2"/>
</dbReference>
<comment type="caution">
    <text evidence="10">The sequence shown here is derived from an EMBL/GenBank/DDBJ whole genome shotgun (WGS) entry which is preliminary data.</text>
</comment>
<keyword evidence="3 8" id="KW-0479">Metal-binding</keyword>
<comment type="similarity">
    <text evidence="8">Belongs to the NapF family.</text>
</comment>
<feature type="binding site" evidence="8">
    <location>
        <position position="141"/>
    </location>
    <ligand>
        <name>[4Fe-4S] cluster</name>
        <dbReference type="ChEBI" id="CHEBI:49883"/>
        <label>3</label>
    </ligand>
</feature>
<protein>
    <recommendedName>
        <fullName evidence="8">Ferredoxin-type protein NapF</fullName>
    </recommendedName>
</protein>
<dbReference type="InterPro" id="IPR017900">
    <property type="entry name" value="4Fe4S_Fe_S_CS"/>
</dbReference>
<dbReference type="PROSITE" id="PS00198">
    <property type="entry name" value="4FE4S_FER_1"/>
    <property type="match status" value="2"/>
</dbReference>
<feature type="domain" description="4Fe-4S ferredoxin-type" evidence="9">
    <location>
        <begin position="57"/>
        <end position="88"/>
    </location>
</feature>
<evidence type="ECO:0000256" key="7">
    <source>
        <dbReference type="ARBA" id="ARBA00023014"/>
    </source>
</evidence>
<keyword evidence="7 8" id="KW-0411">Iron-sulfur</keyword>
<dbReference type="GO" id="GO:0005737">
    <property type="term" value="C:cytoplasm"/>
    <property type="evidence" value="ECO:0007669"/>
    <property type="project" value="UniProtKB-SubCell"/>
</dbReference>
<comment type="cofactor">
    <cofactor evidence="8">
        <name>[4Fe-4S] cluster</name>
        <dbReference type="ChEBI" id="CHEBI:49883"/>
    </cofactor>
</comment>
<feature type="binding site" evidence="8">
    <location>
        <position position="78"/>
    </location>
    <ligand>
        <name>[4Fe-4S] cluster</name>
        <dbReference type="ChEBI" id="CHEBI:49883"/>
        <label>2</label>
    </ligand>
</feature>
<feature type="binding site" evidence="8">
    <location>
        <position position="46"/>
    </location>
    <ligand>
        <name>[4Fe-4S] cluster</name>
        <dbReference type="ChEBI" id="CHEBI:49883"/>
        <label>1</label>
    </ligand>
</feature>
<feature type="binding site" evidence="8">
    <location>
        <position position="147"/>
    </location>
    <ligand>
        <name>[4Fe-4S] cluster</name>
        <dbReference type="ChEBI" id="CHEBI:49883"/>
        <label>3</label>
    </ligand>
</feature>
<keyword evidence="2 8" id="KW-0004">4Fe-4S</keyword>
<feature type="binding site" evidence="8">
    <location>
        <position position="42"/>
    </location>
    <ligand>
        <name>[4Fe-4S] cluster</name>
        <dbReference type="ChEBI" id="CHEBI:49883"/>
        <label>1</label>
    </ligand>
</feature>
<feature type="binding site" evidence="8">
    <location>
        <position position="71"/>
    </location>
    <ligand>
        <name>[4Fe-4S] cluster</name>
        <dbReference type="ChEBI" id="CHEBI:49883"/>
        <label>2</label>
    </ligand>
</feature>
<feature type="binding site" evidence="8">
    <location>
        <position position="36"/>
    </location>
    <ligand>
        <name>[4Fe-4S] cluster</name>
        <dbReference type="ChEBI" id="CHEBI:49883"/>
        <label>1</label>
    </ligand>
</feature>
<reference evidence="10 11" key="1">
    <citation type="submission" date="2020-08" db="EMBL/GenBank/DDBJ databases">
        <title>Genomic Encyclopedia of Type Strains, Phase III (KMG-III): the genomes of soil and plant-associated and newly described type strains.</title>
        <authorList>
            <person name="Whitman W."/>
        </authorList>
    </citation>
    <scope>NUCLEOTIDE SEQUENCE [LARGE SCALE GENOMIC DNA]</scope>
    <source>
        <strain evidence="10 11">CECT 7282</strain>
    </source>
</reference>
<proteinExistence type="inferred from homology"/>
<evidence type="ECO:0000256" key="8">
    <source>
        <dbReference type="HAMAP-Rule" id="MF_02201"/>
    </source>
</evidence>
<dbReference type="HAMAP" id="MF_02201">
    <property type="entry name" value="NapF"/>
    <property type="match status" value="1"/>
</dbReference>
<gene>
    <name evidence="8" type="primary">napF</name>
    <name evidence="10" type="ORF">FHR94_003519</name>
</gene>
<evidence type="ECO:0000256" key="5">
    <source>
        <dbReference type="ARBA" id="ARBA00022982"/>
    </source>
</evidence>
<evidence type="ECO:0000256" key="6">
    <source>
        <dbReference type="ARBA" id="ARBA00023004"/>
    </source>
</evidence>
<keyword evidence="8" id="KW-0963">Cytoplasm</keyword>
<dbReference type="AlphaFoldDB" id="A0A839VAR5"/>
<feature type="binding site" evidence="8">
    <location>
        <position position="68"/>
    </location>
    <ligand>
        <name>[4Fe-4S] cluster</name>
        <dbReference type="ChEBI" id="CHEBI:49883"/>
        <label>2</label>
    </ligand>
</feature>
<dbReference type="NCBIfam" id="TIGR00402">
    <property type="entry name" value="napF"/>
    <property type="match status" value="1"/>
</dbReference>
<dbReference type="RefSeq" id="WP_183327677.1">
    <property type="nucleotide sequence ID" value="NZ_JACHXP010000024.1"/>
</dbReference>
<keyword evidence="6 8" id="KW-0408">Iron</keyword>
<dbReference type="InterPro" id="IPR050572">
    <property type="entry name" value="Fe-S_Ferredoxin"/>
</dbReference>
<keyword evidence="11" id="KW-1185">Reference proteome</keyword>
<feature type="binding site" evidence="8">
    <location>
        <position position="151"/>
    </location>
    <ligand>
        <name>[4Fe-4S] cluster</name>
        <dbReference type="ChEBI" id="CHEBI:49883"/>
        <label>3</label>
    </ligand>
</feature>
<evidence type="ECO:0000259" key="9">
    <source>
        <dbReference type="PROSITE" id="PS51379"/>
    </source>
</evidence>
<keyword evidence="1" id="KW-0813">Transport</keyword>
<feature type="binding site" evidence="8">
    <location>
        <position position="74"/>
    </location>
    <ligand>
        <name>[4Fe-4S] cluster</name>
        <dbReference type="ChEBI" id="CHEBI:49883"/>
        <label>2</label>
    </ligand>
</feature>
<evidence type="ECO:0000256" key="2">
    <source>
        <dbReference type="ARBA" id="ARBA00022485"/>
    </source>
</evidence>
<dbReference type="CDD" id="cd10564">
    <property type="entry name" value="NapF_like"/>
    <property type="match status" value="1"/>
</dbReference>
<dbReference type="GO" id="GO:0051539">
    <property type="term" value="F:4 iron, 4 sulfur cluster binding"/>
    <property type="evidence" value="ECO:0007669"/>
    <property type="project" value="UniProtKB-UniRule"/>
</dbReference>
<evidence type="ECO:0000313" key="10">
    <source>
        <dbReference type="EMBL" id="MBB3192231.1"/>
    </source>
</evidence>
<dbReference type="InterPro" id="IPR004496">
    <property type="entry name" value="NapF"/>
</dbReference>
<dbReference type="PANTHER" id="PTHR43687">
    <property type="entry name" value="ADENYLYLSULFATE REDUCTASE, BETA SUBUNIT"/>
    <property type="match status" value="1"/>
</dbReference>
<dbReference type="Pfam" id="PF00037">
    <property type="entry name" value="Fer4"/>
    <property type="match status" value="1"/>
</dbReference>
<dbReference type="InterPro" id="IPR017896">
    <property type="entry name" value="4Fe4S_Fe-S-bd"/>
</dbReference>
<evidence type="ECO:0000256" key="3">
    <source>
        <dbReference type="ARBA" id="ARBA00022723"/>
    </source>
</evidence>
<evidence type="ECO:0000256" key="1">
    <source>
        <dbReference type="ARBA" id="ARBA00022448"/>
    </source>
</evidence>
<feature type="domain" description="4Fe-4S ferredoxin-type" evidence="9">
    <location>
        <begin position="132"/>
        <end position="161"/>
    </location>
</feature>
<dbReference type="PANTHER" id="PTHR43687:SF6">
    <property type="entry name" value="L-ASPARTATE SEMIALDEHYDE SULFURTRANSFERASE IRON-SULFUR SUBUNIT"/>
    <property type="match status" value="1"/>
</dbReference>
<feature type="binding site" evidence="8">
    <location>
        <position position="39"/>
    </location>
    <ligand>
        <name>[4Fe-4S] cluster</name>
        <dbReference type="ChEBI" id="CHEBI:49883"/>
        <label>1</label>
    </ligand>
</feature>
<feature type="binding site" evidence="8">
    <location>
        <position position="144"/>
    </location>
    <ligand>
        <name>[4Fe-4S] cluster</name>
        <dbReference type="ChEBI" id="CHEBI:49883"/>
        <label>3</label>
    </ligand>
</feature>
<sequence length="170" mass="18442">MTVDVSRRALLRGRFDRTASLRPPWACDESVFTAHCTQCADCLQACETGIIVRDAGGFPQVDFHRGECTFCQACVAVCDAPVFRDPERYPPWPQVAEIGQTCLGPQGIYCRSCGESCEAGAIRFVFNAHRVPEPRVDTEACTGCGACVAICPTQAITVGPPMPSRREEAP</sequence>
<dbReference type="Proteomes" id="UP000547614">
    <property type="component" value="Unassembled WGS sequence"/>
</dbReference>
<keyword evidence="4 8" id="KW-0677">Repeat</keyword>
<dbReference type="GO" id="GO:0046872">
    <property type="term" value="F:metal ion binding"/>
    <property type="evidence" value="ECO:0007669"/>
    <property type="project" value="UniProtKB-KW"/>
</dbReference>
<comment type="subcellular location">
    <subcellularLocation>
        <location evidence="8">Cytoplasm</location>
    </subcellularLocation>
</comment>
<organism evidence="10 11">
    <name type="scientific">Halomonas cerina</name>
    <dbReference type="NCBI Taxonomy" id="447424"/>
    <lineage>
        <taxon>Bacteria</taxon>
        <taxon>Pseudomonadati</taxon>
        <taxon>Pseudomonadota</taxon>
        <taxon>Gammaproteobacteria</taxon>
        <taxon>Oceanospirillales</taxon>
        <taxon>Halomonadaceae</taxon>
        <taxon>Halomonas</taxon>
    </lineage>
</organism>
<dbReference type="Pfam" id="PF12838">
    <property type="entry name" value="Fer4_7"/>
    <property type="match status" value="1"/>
</dbReference>
<dbReference type="PROSITE" id="PS51379">
    <property type="entry name" value="4FE4S_FER_2"/>
    <property type="match status" value="2"/>
</dbReference>
<keyword evidence="5" id="KW-0249">Electron transport</keyword>
<comment type="subunit">
    <text evidence="8">Interacts with the cytoplasmic NapA precursor.</text>
</comment>
<dbReference type="EMBL" id="JACHXP010000024">
    <property type="protein sequence ID" value="MBB3192231.1"/>
    <property type="molecule type" value="Genomic_DNA"/>
</dbReference>
<evidence type="ECO:0000256" key="4">
    <source>
        <dbReference type="ARBA" id="ARBA00022737"/>
    </source>
</evidence>
<dbReference type="SUPFAM" id="SSF54862">
    <property type="entry name" value="4Fe-4S ferredoxins"/>
    <property type="match status" value="1"/>
</dbReference>
<accession>A0A839VAR5</accession>
<name>A0A839VAR5_9GAMM</name>
<comment type="function">
    <text evidence="8">Could be involved in the maturation of NapA, the catalytic subunit of the periplasmic nitrate reductase, before its export into the periplasm.</text>
</comment>
<evidence type="ECO:0000313" key="11">
    <source>
        <dbReference type="Proteomes" id="UP000547614"/>
    </source>
</evidence>